<name>A0ABS4TRR7_9PSEU</name>
<evidence type="ECO:0000256" key="1">
    <source>
        <dbReference type="ARBA" id="ARBA00023002"/>
    </source>
</evidence>
<keyword evidence="5" id="KW-1185">Reference proteome</keyword>
<dbReference type="Proteomes" id="UP001519332">
    <property type="component" value="Unassembled WGS sequence"/>
</dbReference>
<reference evidence="4 5" key="1">
    <citation type="submission" date="2021-03" db="EMBL/GenBank/DDBJ databases">
        <title>Sequencing the genomes of 1000 actinobacteria strains.</title>
        <authorList>
            <person name="Klenk H.-P."/>
        </authorList>
    </citation>
    <scope>NUCLEOTIDE SEQUENCE [LARGE SCALE GENOMIC DNA]</scope>
    <source>
        <strain evidence="4 5">DSM 46670</strain>
    </source>
</reference>
<dbReference type="PANTHER" id="PTHR43364:SF4">
    <property type="entry name" value="NAD(P)-LINKED OXIDOREDUCTASE SUPERFAMILY PROTEIN"/>
    <property type="match status" value="1"/>
</dbReference>
<dbReference type="InterPro" id="IPR023210">
    <property type="entry name" value="NADP_OxRdtase_dom"/>
</dbReference>
<proteinExistence type="predicted"/>
<evidence type="ECO:0000256" key="2">
    <source>
        <dbReference type="SAM" id="MobiDB-lite"/>
    </source>
</evidence>
<accession>A0ABS4TRR7</accession>
<feature type="domain" description="NADP-dependent oxidoreductase" evidence="3">
    <location>
        <begin position="16"/>
        <end position="70"/>
    </location>
</feature>
<gene>
    <name evidence="4" type="ORF">JOF56_007482</name>
</gene>
<keyword evidence="1" id="KW-0560">Oxidoreductase</keyword>
<dbReference type="Pfam" id="PF00248">
    <property type="entry name" value="Aldo_ket_red"/>
    <property type="match status" value="1"/>
</dbReference>
<evidence type="ECO:0000313" key="4">
    <source>
        <dbReference type="EMBL" id="MBP2327097.1"/>
    </source>
</evidence>
<protein>
    <submittedName>
        <fullName evidence="4">Aryl-alcohol dehydrogenase-like predicted oxidoreductase</fullName>
    </submittedName>
</protein>
<evidence type="ECO:0000259" key="3">
    <source>
        <dbReference type="Pfam" id="PF00248"/>
    </source>
</evidence>
<dbReference type="PANTHER" id="PTHR43364">
    <property type="entry name" value="NADH-SPECIFIC METHYLGLYOXAL REDUCTASE-RELATED"/>
    <property type="match status" value="1"/>
</dbReference>
<evidence type="ECO:0000313" key="5">
    <source>
        <dbReference type="Proteomes" id="UP001519332"/>
    </source>
</evidence>
<dbReference type="InterPro" id="IPR050523">
    <property type="entry name" value="AKR_Detox_Biosynth"/>
</dbReference>
<dbReference type="InterPro" id="IPR036812">
    <property type="entry name" value="NAD(P)_OxRdtase_dom_sf"/>
</dbReference>
<comment type="caution">
    <text evidence="4">The sequence shown here is derived from an EMBL/GenBank/DDBJ whole genome shotgun (WGS) entry which is preliminary data.</text>
</comment>
<dbReference type="EMBL" id="JAGINW010000001">
    <property type="protein sequence ID" value="MBP2327097.1"/>
    <property type="molecule type" value="Genomic_DNA"/>
</dbReference>
<feature type="region of interest" description="Disordered" evidence="2">
    <location>
        <begin position="65"/>
        <end position="86"/>
    </location>
</feature>
<dbReference type="Gene3D" id="3.20.20.100">
    <property type="entry name" value="NADP-dependent oxidoreductase domain"/>
    <property type="match status" value="1"/>
</dbReference>
<dbReference type="SUPFAM" id="SSF51430">
    <property type="entry name" value="NAD(P)-linked oxidoreductase"/>
    <property type="match status" value="1"/>
</dbReference>
<sequence length="86" mass="9197">MRRRYLGATGMSVSVIALGTMNFGGWGNTDRAETVRMIRGAVDAGIDFIDTADVYGAGQSEEIVGRGAARAPRRGRAGDQVRPARR</sequence>
<organism evidence="4 5">
    <name type="scientific">Kibdelosporangium banguiense</name>
    <dbReference type="NCBI Taxonomy" id="1365924"/>
    <lineage>
        <taxon>Bacteria</taxon>
        <taxon>Bacillati</taxon>
        <taxon>Actinomycetota</taxon>
        <taxon>Actinomycetes</taxon>
        <taxon>Pseudonocardiales</taxon>
        <taxon>Pseudonocardiaceae</taxon>
        <taxon>Kibdelosporangium</taxon>
    </lineage>
</organism>